<dbReference type="EMBL" id="WUUT01000006">
    <property type="protein sequence ID" value="MXR52799.1"/>
    <property type="molecule type" value="Genomic_DNA"/>
</dbReference>
<evidence type="ECO:0000256" key="2">
    <source>
        <dbReference type="SAM" id="Phobius"/>
    </source>
</evidence>
<feature type="compositionally biased region" description="Polar residues" evidence="1">
    <location>
        <begin position="1"/>
        <end position="13"/>
    </location>
</feature>
<keyword evidence="2" id="KW-0472">Membrane</keyword>
<feature type="transmembrane region" description="Helical" evidence="2">
    <location>
        <begin position="27"/>
        <end position="48"/>
    </location>
</feature>
<dbReference type="AlphaFoldDB" id="A0A6B0THX4"/>
<dbReference type="Pfam" id="PF19094">
    <property type="entry name" value="EMC6_arch"/>
    <property type="match status" value="1"/>
</dbReference>
<keyword evidence="4" id="KW-1185">Reference proteome</keyword>
<evidence type="ECO:0000313" key="3">
    <source>
        <dbReference type="EMBL" id="MXR52799.1"/>
    </source>
</evidence>
<organism evidence="3 4">
    <name type="scientific">Halovenus carboxidivorans</name>
    <dbReference type="NCBI Taxonomy" id="2692199"/>
    <lineage>
        <taxon>Archaea</taxon>
        <taxon>Methanobacteriati</taxon>
        <taxon>Methanobacteriota</taxon>
        <taxon>Stenosarchaea group</taxon>
        <taxon>Halobacteria</taxon>
        <taxon>Halobacteriales</taxon>
        <taxon>Haloarculaceae</taxon>
        <taxon>Halovenus</taxon>
    </lineage>
</organism>
<evidence type="ECO:0000256" key="1">
    <source>
        <dbReference type="SAM" id="MobiDB-lite"/>
    </source>
</evidence>
<comment type="caution">
    <text evidence="3">The sequence shown here is derived from an EMBL/GenBank/DDBJ whole genome shotgun (WGS) entry which is preliminary data.</text>
</comment>
<protein>
    <submittedName>
        <fullName evidence="3">Uncharacterized protein</fullName>
    </submittedName>
</protein>
<keyword evidence="2" id="KW-1133">Transmembrane helix</keyword>
<gene>
    <name evidence="3" type="ORF">GRX03_14440</name>
</gene>
<dbReference type="RefSeq" id="WP_159764934.1">
    <property type="nucleotide sequence ID" value="NZ_WUUT01000006.1"/>
</dbReference>
<keyword evidence="2" id="KW-0812">Transmembrane</keyword>
<feature type="transmembrane region" description="Helical" evidence="2">
    <location>
        <begin position="54"/>
        <end position="74"/>
    </location>
</feature>
<feature type="transmembrane region" description="Helical" evidence="2">
    <location>
        <begin position="86"/>
        <end position="107"/>
    </location>
</feature>
<accession>A0A6B0THX4</accession>
<proteinExistence type="predicted"/>
<name>A0A6B0THX4_9EURY</name>
<feature type="region of interest" description="Disordered" evidence="1">
    <location>
        <begin position="1"/>
        <end position="21"/>
    </location>
</feature>
<sequence length="115" mass="12042">MATETGESTTGSDVETDDGLSPYMRSITVTTCSTLAGIAAGVLSLMGATGPEDATGAFFLLAAILIQFPIYSAVGIDTSDFSGKDYAYVFFMTFALWFISWGILLTAGTELPSIV</sequence>
<dbReference type="Proteomes" id="UP000466535">
    <property type="component" value="Unassembled WGS sequence"/>
</dbReference>
<evidence type="ECO:0000313" key="4">
    <source>
        <dbReference type="Proteomes" id="UP000466535"/>
    </source>
</evidence>
<dbReference type="InterPro" id="IPR043941">
    <property type="entry name" value="EMC6-arch"/>
</dbReference>
<reference evidence="3 4" key="1">
    <citation type="submission" date="2019-12" db="EMBL/GenBank/DDBJ databases">
        <title>Isolation and characterization of three novel carbon monoxide-oxidizing members of Halobacteria from salione crusts and soils.</title>
        <authorList>
            <person name="Myers M.R."/>
            <person name="King G.M."/>
        </authorList>
    </citation>
    <scope>NUCLEOTIDE SEQUENCE [LARGE SCALE GENOMIC DNA]</scope>
    <source>
        <strain evidence="3 4">WSH3</strain>
    </source>
</reference>